<dbReference type="InterPro" id="IPR029044">
    <property type="entry name" value="Nucleotide-diphossugar_trans"/>
</dbReference>
<dbReference type="EMBL" id="CP002859">
    <property type="protein sequence ID" value="AEI47457.1"/>
    <property type="molecule type" value="Genomic_DNA"/>
</dbReference>
<evidence type="ECO:0000256" key="1">
    <source>
        <dbReference type="ARBA" id="ARBA00006739"/>
    </source>
</evidence>
<keyword evidence="3 5" id="KW-0808">Transferase</keyword>
<dbReference type="GO" id="GO:0016757">
    <property type="term" value="F:glycosyltransferase activity"/>
    <property type="evidence" value="ECO:0007669"/>
    <property type="project" value="UniProtKB-KW"/>
</dbReference>
<dbReference type="Proteomes" id="UP000000493">
    <property type="component" value="Chromosome"/>
</dbReference>
<dbReference type="Gene3D" id="3.90.550.10">
    <property type="entry name" value="Spore Coat Polysaccharide Biosynthesis Protein SpsA, Chain A"/>
    <property type="match status" value="1"/>
</dbReference>
<sequence length="345" mass="39172">MSVDKIAVVILNYNGRNFLEKFLPSVITYTETAAVYVADSASTDGSVSWTEQHFPSVKTILLPGNYGYAGGYNRALQTIDAEYYVLLNSDVEVTSQWLAPLIELLDRNPKIAACQPKLLAYHNKTQFEYAGGAGGYIDWLGYAYCRGRIFDHTETDRGQYNTAAPIFWASGAAMVIRSQLFHKMGGFDEDFFAHMEEIDLCWRLHWAGYEVYCCPQSIVYHVGGGTLPPSNPFKTYLNYRNSLAMLYKNLPPSRVGFILFLRLVLDGVSSVRYLPKGQWQDIWAIIKAHFAFYGWILGALPKKRRHIQQEIVQVKSHESLPISSKSIIWAYFVKGCKTFDSFSRL</sequence>
<organism evidence="5 6">
    <name type="scientific">Runella slithyformis (strain ATCC 29530 / DSM 19594 / LMG 11500 / NCIMB 11436 / LSU 4)</name>
    <dbReference type="NCBI Taxonomy" id="761193"/>
    <lineage>
        <taxon>Bacteria</taxon>
        <taxon>Pseudomonadati</taxon>
        <taxon>Bacteroidota</taxon>
        <taxon>Cytophagia</taxon>
        <taxon>Cytophagales</taxon>
        <taxon>Spirosomataceae</taxon>
        <taxon>Runella</taxon>
    </lineage>
</organism>
<dbReference type="KEGG" id="rsi:Runsl_1026"/>
<dbReference type="RefSeq" id="WP_013926776.1">
    <property type="nucleotide sequence ID" value="NC_015703.1"/>
</dbReference>
<accession>A0A7U3ZHR6</accession>
<proteinExistence type="inferred from homology"/>
<evidence type="ECO:0000259" key="4">
    <source>
        <dbReference type="Pfam" id="PF00535"/>
    </source>
</evidence>
<keyword evidence="2" id="KW-0328">Glycosyltransferase</keyword>
<dbReference type="AlphaFoldDB" id="A0A7U3ZHR6"/>
<evidence type="ECO:0000256" key="3">
    <source>
        <dbReference type="ARBA" id="ARBA00022679"/>
    </source>
</evidence>
<protein>
    <submittedName>
        <fullName evidence="5">Glycosyl transferase family 2</fullName>
    </submittedName>
</protein>
<dbReference type="CDD" id="cd04186">
    <property type="entry name" value="GT_2_like_c"/>
    <property type="match status" value="1"/>
</dbReference>
<gene>
    <name evidence="5" type="ordered locus">Runsl_1026</name>
</gene>
<evidence type="ECO:0000256" key="2">
    <source>
        <dbReference type="ARBA" id="ARBA00022676"/>
    </source>
</evidence>
<comment type="similarity">
    <text evidence="1">Belongs to the glycosyltransferase 2 family.</text>
</comment>
<reference evidence="6" key="1">
    <citation type="submission" date="2011-06" db="EMBL/GenBank/DDBJ databases">
        <title>The complete genome of chromosome of Runella slithyformis DSM 19594.</title>
        <authorList>
            <consortium name="US DOE Joint Genome Institute (JGI-PGF)"/>
            <person name="Lucas S."/>
            <person name="Han J."/>
            <person name="Lapidus A."/>
            <person name="Bruce D."/>
            <person name="Goodwin L."/>
            <person name="Pitluck S."/>
            <person name="Peters L."/>
            <person name="Kyrpides N."/>
            <person name="Mavromatis K."/>
            <person name="Ivanova N."/>
            <person name="Ovchinnikova G."/>
            <person name="Zhang X."/>
            <person name="Misra M."/>
            <person name="Detter J.C."/>
            <person name="Tapia R."/>
            <person name="Han C."/>
            <person name="Land M."/>
            <person name="Hauser L."/>
            <person name="Markowitz V."/>
            <person name="Cheng J.-F."/>
            <person name="Hugenholtz P."/>
            <person name="Woyke T."/>
            <person name="Wu D."/>
            <person name="Tindall B."/>
            <person name="Faehrich R."/>
            <person name="Brambilla E."/>
            <person name="Klenk H.-P."/>
            <person name="Eisen J.A."/>
        </authorList>
    </citation>
    <scope>NUCLEOTIDE SEQUENCE [LARGE SCALE GENOMIC DNA]</scope>
    <source>
        <strain evidence="6">ATCC 29530 / DSM 19594 / LMG 11500 / NCIMB 11436 / LSU 4</strain>
    </source>
</reference>
<reference evidence="5 6" key="2">
    <citation type="journal article" date="2012" name="Stand. Genomic Sci.">
        <title>Complete genome sequence of the aquatic bacterium Runella slithyformis type strain (LSU 4(T)).</title>
        <authorList>
            <person name="Copeland A."/>
            <person name="Zhang X."/>
            <person name="Misra M."/>
            <person name="Lapidus A."/>
            <person name="Nolan M."/>
            <person name="Lucas S."/>
            <person name="Deshpande S."/>
            <person name="Cheng J.F."/>
            <person name="Tapia R."/>
            <person name="Goodwin L.A."/>
            <person name="Pitluck S."/>
            <person name="Liolios K."/>
            <person name="Pagani I."/>
            <person name="Ivanova N."/>
            <person name="Mikhailova N."/>
            <person name="Pati A."/>
            <person name="Chen A."/>
            <person name="Palaniappan K."/>
            <person name="Land M."/>
            <person name="Hauser L."/>
            <person name="Pan C."/>
            <person name="Jeffries C.D."/>
            <person name="Detter J.C."/>
            <person name="Brambilla E.M."/>
            <person name="Rohde M."/>
            <person name="Djao O.D."/>
            <person name="Goker M."/>
            <person name="Sikorski J."/>
            <person name="Tindall B.J."/>
            <person name="Woyke T."/>
            <person name="Bristow J."/>
            <person name="Eisen J.A."/>
            <person name="Markowitz V."/>
            <person name="Hugenholtz P."/>
            <person name="Kyrpides N.C."/>
            <person name="Klenk H.P."/>
            <person name="Mavromatis K."/>
        </authorList>
    </citation>
    <scope>NUCLEOTIDE SEQUENCE [LARGE SCALE GENOMIC DNA]</scope>
    <source>
        <strain evidence="6">ATCC 29530 / DSM 19594 / LMG 11500 / NCIMB 11436 / LSU 4</strain>
    </source>
</reference>
<evidence type="ECO:0000313" key="6">
    <source>
        <dbReference type="Proteomes" id="UP000000493"/>
    </source>
</evidence>
<evidence type="ECO:0000313" key="5">
    <source>
        <dbReference type="EMBL" id="AEI47457.1"/>
    </source>
</evidence>
<dbReference type="PANTHER" id="PTHR43179:SF12">
    <property type="entry name" value="GALACTOFURANOSYLTRANSFERASE GLFT2"/>
    <property type="match status" value="1"/>
</dbReference>
<dbReference type="SUPFAM" id="SSF53448">
    <property type="entry name" value="Nucleotide-diphospho-sugar transferases"/>
    <property type="match status" value="1"/>
</dbReference>
<dbReference type="InterPro" id="IPR001173">
    <property type="entry name" value="Glyco_trans_2-like"/>
</dbReference>
<feature type="domain" description="Glycosyltransferase 2-like" evidence="4">
    <location>
        <begin position="8"/>
        <end position="130"/>
    </location>
</feature>
<name>A0A7U3ZHR6_RUNSL</name>
<dbReference type="PANTHER" id="PTHR43179">
    <property type="entry name" value="RHAMNOSYLTRANSFERASE WBBL"/>
    <property type="match status" value="1"/>
</dbReference>
<dbReference type="Pfam" id="PF00535">
    <property type="entry name" value="Glycos_transf_2"/>
    <property type="match status" value="1"/>
</dbReference>
<keyword evidence="6" id="KW-1185">Reference proteome</keyword>